<evidence type="ECO:0000256" key="3">
    <source>
        <dbReference type="ARBA" id="ARBA00022525"/>
    </source>
</evidence>
<evidence type="ECO:0000313" key="7">
    <source>
        <dbReference type="EMBL" id="KAL2740005.1"/>
    </source>
</evidence>
<protein>
    <submittedName>
        <fullName evidence="7">Protein yellow</fullName>
    </submittedName>
</protein>
<keyword evidence="8" id="KW-1185">Reference proteome</keyword>
<dbReference type="AlphaFoldDB" id="A0ABD2C573"/>
<evidence type="ECO:0000313" key="8">
    <source>
        <dbReference type="Proteomes" id="UP001607303"/>
    </source>
</evidence>
<gene>
    <name evidence="7" type="ORF">V1477_011394</name>
</gene>
<comment type="similarity">
    <text evidence="2">Belongs to the major royal jelly protein family.</text>
</comment>
<dbReference type="Gene3D" id="2.120.10.30">
    <property type="entry name" value="TolB, C-terminal domain"/>
    <property type="match status" value="3"/>
</dbReference>
<dbReference type="Proteomes" id="UP001607303">
    <property type="component" value="Unassembled WGS sequence"/>
</dbReference>
<dbReference type="InterPro" id="IPR011042">
    <property type="entry name" value="6-blade_b-propeller_TolB-like"/>
</dbReference>
<dbReference type="SUPFAM" id="SSF101898">
    <property type="entry name" value="NHL repeat"/>
    <property type="match status" value="1"/>
</dbReference>
<feature type="chain" id="PRO_5044884257" evidence="6">
    <location>
        <begin position="19"/>
        <end position="1139"/>
    </location>
</feature>
<keyword evidence="5" id="KW-0325">Glycoprotein</keyword>
<dbReference type="PANTHER" id="PTHR10009:SF7">
    <property type="entry name" value="GH10609P-RELATED"/>
    <property type="match status" value="1"/>
</dbReference>
<evidence type="ECO:0000256" key="6">
    <source>
        <dbReference type="SAM" id="SignalP"/>
    </source>
</evidence>
<keyword evidence="3" id="KW-0964">Secreted</keyword>
<name>A0ABD2C573_VESMC</name>
<evidence type="ECO:0000256" key="2">
    <source>
        <dbReference type="ARBA" id="ARBA00009127"/>
    </source>
</evidence>
<dbReference type="GO" id="GO:0005576">
    <property type="term" value="C:extracellular region"/>
    <property type="evidence" value="ECO:0007669"/>
    <property type="project" value="UniProtKB-SubCell"/>
</dbReference>
<evidence type="ECO:0000256" key="5">
    <source>
        <dbReference type="ARBA" id="ARBA00023180"/>
    </source>
</evidence>
<dbReference type="InterPro" id="IPR017996">
    <property type="entry name" value="MRJP/yellow-related"/>
</dbReference>
<evidence type="ECO:0000256" key="4">
    <source>
        <dbReference type="ARBA" id="ARBA00022729"/>
    </source>
</evidence>
<evidence type="ECO:0000256" key="1">
    <source>
        <dbReference type="ARBA" id="ARBA00004613"/>
    </source>
</evidence>
<dbReference type="FunFam" id="2.120.10.30:FF:000045">
    <property type="entry name" value="Blast:Protein yellow"/>
    <property type="match status" value="2"/>
</dbReference>
<accession>A0ABD2C573</accession>
<dbReference type="PANTHER" id="PTHR10009">
    <property type="entry name" value="PROTEIN YELLOW-RELATED"/>
    <property type="match status" value="1"/>
</dbReference>
<dbReference type="Pfam" id="PF03022">
    <property type="entry name" value="MRJP"/>
    <property type="match status" value="3"/>
</dbReference>
<reference evidence="7 8" key="1">
    <citation type="journal article" date="2024" name="Ann. Entomol. Soc. Am.">
        <title>Genomic analyses of the southern and eastern yellowjacket wasps (Hymenoptera: Vespidae) reveal evolutionary signatures of social life.</title>
        <authorList>
            <person name="Catto M.A."/>
            <person name="Caine P.B."/>
            <person name="Orr S.E."/>
            <person name="Hunt B.G."/>
            <person name="Goodisman M.A.D."/>
        </authorList>
    </citation>
    <scope>NUCLEOTIDE SEQUENCE [LARGE SCALE GENOMIC DNA]</scope>
    <source>
        <strain evidence="7">232</strain>
        <tissue evidence="7">Head and thorax</tissue>
    </source>
</reference>
<keyword evidence="4 6" id="KW-0732">Signal</keyword>
<feature type="signal peptide" evidence="6">
    <location>
        <begin position="1"/>
        <end position="18"/>
    </location>
</feature>
<proteinExistence type="inferred from homology"/>
<sequence>MLFKFTVALSIFIVFATANDVEQYDNHNVQWVGGSFEWPCTTTKSMFKNSGRYISKNVIATRAAIFMDDAYLALPRYKPGVPATLARVSLNDRNCQANLYAFPCWSVQEEGSLKSLQNVVDLFLDPQDILWVLDTGVIHTLEESVRISPPKVVAFNVKTGKLVKTIELDGLTTSSSRLQYVVADYSPDGRVLIYVSDAATRAILVYDVTSGRGYRFVLPKTVTTGSARRDVLYLALIRHSDGSTCLLFTYLSGSRMFSIKTEYLRNGSANDKIQDLGLKPKRLVILGTDNGNALFFRYEGEPIVQRWDTTTAFQPENFQKVYSSTACSLATQVIPDYKRGSMRVLESNFPDYIQGTVGCGADQALNIMFLFPLILLAGSFDFNVDAESLETLMQWSFIDFVLPYDPDFRGRYRPENIVPTGIEVSWKRIFISFPRLRQGVPATLTYIPRNVPLGSSPKLQPYPSWEWHSAGKGEFNCSQLISVYRTRLDRCNRLWVADSGVMTSIDDFRPVCPPKLLVFDLHTDTLVRQYTFPREVLRTNTLLTNLIIDDSRSTSCDDVFVYISDTAGPGLQVFDGANNTSWRVLHASMFPNPDYTIYQIGDETFELPDGIVGLAFSPRLGMVYYQPLATDRLFGVPTSALQAGPLPFGQQLPVTLIGRKSSQGLPLAVNPLDDSIFFSPLTETAIANWQPQTNNQRIVAYNPEKLQFTAELRWTERDYGRIWVLSTRFHKFFNRRASSQEINIRIMRIVPENNLSKNIPLYQYIDPHFSHILYNNTVERQGSIVFVTIPRFIKGIPATFGYVTDDVTPEGNPIIAPYPSWEWNKEGDCNVITSVFRVAIDKCNRLWVLDTGKVGDRQICRPQLHVFSLINNRLIHQYKFPRDQFKDTSLFVTPVVDIRDTNDKCRNTFVYIADVTGFGLLVYDYRYNRSWRIENKLFYPYPSYGTFNINGDTFDLMDGIFALALGPIRSDGDRILYFHSLASKVESWVATSTIRNYSIFVHDSEATPRSFKPFALERQSQSAAEAMNEDGILFFGLLSEISLACWNSKKYPEYGNKNIENILFDRENLQFPSGMKLKYSKKNREEIWILTSSFQRFMTGTLHSNETNFRILAGFVDELVRGTKCDSVTHAHGPVTFPT</sequence>
<dbReference type="SUPFAM" id="SSF101908">
    <property type="entry name" value="Putative isomerase YbhE"/>
    <property type="match status" value="1"/>
</dbReference>
<comment type="subcellular location">
    <subcellularLocation>
        <location evidence="1">Secreted</location>
    </subcellularLocation>
</comment>
<comment type="caution">
    <text evidence="7">The sequence shown here is derived from an EMBL/GenBank/DDBJ whole genome shotgun (WGS) entry which is preliminary data.</text>
</comment>
<dbReference type="EMBL" id="JAYRBN010000061">
    <property type="protein sequence ID" value="KAL2740005.1"/>
    <property type="molecule type" value="Genomic_DNA"/>
</dbReference>
<organism evidence="7 8">
    <name type="scientific">Vespula maculifrons</name>
    <name type="common">Eastern yellow jacket</name>
    <name type="synonym">Wasp</name>
    <dbReference type="NCBI Taxonomy" id="7453"/>
    <lineage>
        <taxon>Eukaryota</taxon>
        <taxon>Metazoa</taxon>
        <taxon>Ecdysozoa</taxon>
        <taxon>Arthropoda</taxon>
        <taxon>Hexapoda</taxon>
        <taxon>Insecta</taxon>
        <taxon>Pterygota</taxon>
        <taxon>Neoptera</taxon>
        <taxon>Endopterygota</taxon>
        <taxon>Hymenoptera</taxon>
        <taxon>Apocrita</taxon>
        <taxon>Aculeata</taxon>
        <taxon>Vespoidea</taxon>
        <taxon>Vespidae</taxon>
        <taxon>Vespinae</taxon>
        <taxon>Vespula</taxon>
    </lineage>
</organism>